<dbReference type="OMA" id="PIDWSTP"/>
<sequence>EDRLRQVLEPHYIQLLSHISRLEGGVKFIVDMRSDLQDGLTSETQLTARQELQALSTSIKHLLAQWFSVGLLDLQRVTWNSPCSISEKVIRYEAVHPIQGWDDLKRRLAPDRRCYIFTHRSMPQEPIVVLHTALEYEISDNIQSILSEPEVDIDDCEYELENRTTAIFYSICSTQKGLAGVDLGNFLIKHVVRELQHEFPNITQYATLSPIPGFRAWLTLELKDAIENKGTNRHSFETSYVSLRRRFTVCFMLLLLFQELIERDNWHKDQDIIDCIKAPLMRLGTRYLYEEKRRGFAFDQVGATMWRLNWMADTSARGLHNSLGLMVNYKYVLEDVDNNNQQYLLNGTIAASKPFLEILDSETPGNTARVE</sequence>
<dbReference type="PANTHER" id="PTHR28641:SF1">
    <property type="entry name" value="MALONYL-COA DECARBOXYLASE, MITOCHONDRIAL"/>
    <property type="match status" value="1"/>
</dbReference>
<dbReference type="Pfam" id="PF17408">
    <property type="entry name" value="MCD_N"/>
    <property type="match status" value="1"/>
</dbReference>
<dbReference type="GO" id="GO:2001294">
    <property type="term" value="P:malonyl-CoA catabolic process"/>
    <property type="evidence" value="ECO:0000318"/>
    <property type="project" value="GO_Central"/>
</dbReference>
<reference evidence="3 4" key="1">
    <citation type="journal article" date="2007" name="Science">
        <title>Sea anemone genome reveals ancestral eumetazoan gene repertoire and genomic organization.</title>
        <authorList>
            <person name="Putnam N.H."/>
            <person name="Srivastava M."/>
            <person name="Hellsten U."/>
            <person name="Dirks B."/>
            <person name="Chapman J."/>
            <person name="Salamov A."/>
            <person name="Terry A."/>
            <person name="Shapiro H."/>
            <person name="Lindquist E."/>
            <person name="Kapitonov V.V."/>
            <person name="Jurka J."/>
            <person name="Genikhovich G."/>
            <person name="Grigoriev I.V."/>
            <person name="Lucas S.M."/>
            <person name="Steele R.E."/>
            <person name="Finnerty J.R."/>
            <person name="Technau U."/>
            <person name="Martindale M.Q."/>
            <person name="Rokhsar D.S."/>
        </authorList>
    </citation>
    <scope>NUCLEOTIDE SEQUENCE [LARGE SCALE GENOMIC DNA]</scope>
    <source>
        <strain evidence="4">CH2 X CH6</strain>
    </source>
</reference>
<dbReference type="GO" id="GO:0050080">
    <property type="term" value="F:malonyl-CoA decarboxylase activity"/>
    <property type="evidence" value="ECO:0000318"/>
    <property type="project" value="GO_Central"/>
</dbReference>
<protein>
    <recommendedName>
        <fullName evidence="5">Malonyl-CoA decarboxylase</fullName>
    </recommendedName>
</protein>
<dbReference type="InParanoid" id="A7SGM1"/>
<dbReference type="AlphaFoldDB" id="A7SGM1"/>
<dbReference type="GO" id="GO:0006085">
    <property type="term" value="P:acetyl-CoA biosynthetic process"/>
    <property type="evidence" value="ECO:0000318"/>
    <property type="project" value="GO_Central"/>
</dbReference>
<dbReference type="Pfam" id="PF05292">
    <property type="entry name" value="MCD"/>
    <property type="match status" value="1"/>
</dbReference>
<evidence type="ECO:0000259" key="1">
    <source>
        <dbReference type="Pfam" id="PF05292"/>
    </source>
</evidence>
<dbReference type="InterPro" id="IPR038917">
    <property type="entry name" value="Malonyl_CoA_deC"/>
</dbReference>
<feature type="domain" description="Malonyl-CoA decarboxylase C-terminal" evidence="1">
    <location>
        <begin position="70"/>
        <end position="331"/>
    </location>
</feature>
<dbReference type="Gene3D" id="3.40.630.150">
    <property type="entry name" value="Malonyl-CoA decarboxylase, catalytic domain"/>
    <property type="match status" value="1"/>
</dbReference>
<feature type="domain" description="Malonyl-CoA decarboxylase N-terminal" evidence="2">
    <location>
        <begin position="2"/>
        <end position="67"/>
    </location>
</feature>
<evidence type="ECO:0008006" key="5">
    <source>
        <dbReference type="Google" id="ProtNLM"/>
    </source>
</evidence>
<evidence type="ECO:0000313" key="3">
    <source>
        <dbReference type="EMBL" id="EDO37176.1"/>
    </source>
</evidence>
<dbReference type="GO" id="GO:0005782">
    <property type="term" value="C:peroxisomal matrix"/>
    <property type="evidence" value="ECO:0000318"/>
    <property type="project" value="GO_Central"/>
</dbReference>
<dbReference type="GO" id="GO:0005759">
    <property type="term" value="C:mitochondrial matrix"/>
    <property type="evidence" value="ECO:0000318"/>
    <property type="project" value="GO_Central"/>
</dbReference>
<dbReference type="InterPro" id="IPR035372">
    <property type="entry name" value="MCD_N"/>
</dbReference>
<dbReference type="PANTHER" id="PTHR28641">
    <property type="match status" value="1"/>
</dbReference>
<dbReference type="STRING" id="45351.A7SGM1"/>
<keyword evidence="4" id="KW-1185">Reference proteome</keyword>
<dbReference type="GO" id="GO:0006633">
    <property type="term" value="P:fatty acid biosynthetic process"/>
    <property type="evidence" value="ECO:0000318"/>
    <property type="project" value="GO_Central"/>
</dbReference>
<dbReference type="Proteomes" id="UP000001593">
    <property type="component" value="Unassembled WGS sequence"/>
</dbReference>
<dbReference type="HOGENOM" id="CLU_023433_0_0_1"/>
<dbReference type="InterPro" id="IPR038351">
    <property type="entry name" value="MCD_N_sf"/>
</dbReference>
<organism evidence="3 4">
    <name type="scientific">Nematostella vectensis</name>
    <name type="common">Starlet sea anemone</name>
    <dbReference type="NCBI Taxonomy" id="45351"/>
    <lineage>
        <taxon>Eukaryota</taxon>
        <taxon>Metazoa</taxon>
        <taxon>Cnidaria</taxon>
        <taxon>Anthozoa</taxon>
        <taxon>Hexacorallia</taxon>
        <taxon>Actiniaria</taxon>
        <taxon>Edwardsiidae</taxon>
        <taxon>Nematostella</taxon>
    </lineage>
</organism>
<evidence type="ECO:0000259" key="2">
    <source>
        <dbReference type="Pfam" id="PF17408"/>
    </source>
</evidence>
<dbReference type="InterPro" id="IPR007956">
    <property type="entry name" value="Malonyl_CoA_deC_C"/>
</dbReference>
<feature type="non-terminal residue" evidence="3">
    <location>
        <position position="371"/>
    </location>
</feature>
<dbReference type="Gene3D" id="1.20.140.90">
    <property type="entry name" value="Malonyl-CoA decarboxylase, oligemerization domain"/>
    <property type="match status" value="1"/>
</dbReference>
<name>A7SGM1_NEMVE</name>
<dbReference type="InterPro" id="IPR042303">
    <property type="entry name" value="Malonyl_CoA_deC_C_sf"/>
</dbReference>
<accession>A7SGM1</accession>
<dbReference type="eggNOG" id="KOG3018">
    <property type="taxonomic scope" value="Eukaryota"/>
</dbReference>
<proteinExistence type="predicted"/>
<evidence type="ECO:0000313" key="4">
    <source>
        <dbReference type="Proteomes" id="UP000001593"/>
    </source>
</evidence>
<dbReference type="FunFam" id="3.40.630.150:FF:000001">
    <property type="entry name" value="Malonyl-CoA decarboxylase, mitochondrial"/>
    <property type="match status" value="1"/>
</dbReference>
<gene>
    <name evidence="3" type="ORF">NEMVEDRAFT_v1g117537</name>
</gene>
<dbReference type="EMBL" id="DS469653">
    <property type="protein sequence ID" value="EDO37176.1"/>
    <property type="molecule type" value="Genomic_DNA"/>
</dbReference>
<dbReference type="PhylomeDB" id="A7SGM1"/>